<evidence type="ECO:0000313" key="1">
    <source>
        <dbReference type="Ensembl" id="ENSSSUP00005003283.1"/>
    </source>
</evidence>
<reference evidence="1" key="2">
    <citation type="submission" date="2025-08" db="UniProtKB">
        <authorList>
            <consortium name="Ensembl"/>
        </authorList>
    </citation>
    <scope>IDENTIFICATION</scope>
</reference>
<sequence length="57" mass="6479">ICPKKFLGFGNSTQLRSHHLCISLAPADKTLKGCGLFCFHFFEIRCCTVFSLSLFFF</sequence>
<organism evidence="1 2">
    <name type="scientific">Suricata suricatta</name>
    <name type="common">Meerkat</name>
    <dbReference type="NCBI Taxonomy" id="37032"/>
    <lineage>
        <taxon>Eukaryota</taxon>
        <taxon>Metazoa</taxon>
        <taxon>Chordata</taxon>
        <taxon>Craniata</taxon>
        <taxon>Vertebrata</taxon>
        <taxon>Euteleostomi</taxon>
        <taxon>Mammalia</taxon>
        <taxon>Eutheria</taxon>
        <taxon>Laurasiatheria</taxon>
        <taxon>Carnivora</taxon>
        <taxon>Feliformia</taxon>
        <taxon>Herpestidae</taxon>
        <taxon>Suricata</taxon>
    </lineage>
</organism>
<name>A0A673SUH2_SURSU</name>
<dbReference type="Ensembl" id="ENSSSUT00005003819.1">
    <property type="protein sequence ID" value="ENSSSUP00005003283.1"/>
    <property type="gene ID" value="ENSSSUG00005002197.1"/>
</dbReference>
<reference evidence="1" key="3">
    <citation type="submission" date="2025-09" db="UniProtKB">
        <authorList>
            <consortium name="Ensembl"/>
        </authorList>
    </citation>
    <scope>IDENTIFICATION</scope>
</reference>
<accession>A0A673SUH2</accession>
<dbReference type="Proteomes" id="UP000472268">
    <property type="component" value="Chromosome 7"/>
</dbReference>
<keyword evidence="2" id="KW-1185">Reference proteome</keyword>
<reference evidence="1 2" key="1">
    <citation type="submission" date="2019-05" db="EMBL/GenBank/DDBJ databases">
        <title>A Chromosome-scale Meerkat (S. suricatta) Genome Assembly.</title>
        <authorList>
            <person name="Dudchenko O."/>
            <person name="Lieberman Aiden E."/>
            <person name="Tung J."/>
            <person name="Barreiro L.B."/>
            <person name="Clutton-Brock T.H."/>
        </authorList>
    </citation>
    <scope>NUCLEOTIDE SEQUENCE [LARGE SCALE GENOMIC DNA]</scope>
</reference>
<dbReference type="AlphaFoldDB" id="A0A673SUH2"/>
<evidence type="ECO:0000313" key="2">
    <source>
        <dbReference type="Proteomes" id="UP000472268"/>
    </source>
</evidence>
<protein>
    <submittedName>
        <fullName evidence="1">Uncharacterized protein</fullName>
    </submittedName>
</protein>
<proteinExistence type="predicted"/>